<sequence length="636" mass="70577">MVLRITTWNVNGIRNPFSYQPWREKRSYAAMFDTLEADIVVMQETKIQRKDLQDDMVLVSGWDCYFSLPKYKKGQYFARYEAYLEDSNRGEQLGYSGVAIYTRQSACAPIRAEEGVTGALCPPGSSTSYLNLPENECIGGYPTLDQLSRSPVDAATLDSEGRCVLLEFPAFVLIGVYSPATRDQSRDDFRLGFLNALDARVRNLVAEGKRVILTGDLNIMREEIDTANAEELMRKYGMSDTEFVSTPSRRLLNQLLVGGKVLGGRDEGREKPVMWDICREFNKGRKGMFTHWEQKINARPGNFGSRIDYILCSHDMKDWFCSSNIQEGLLGSDHCPVYAIIKDHIRLDDTEVHISDLVNPSGVFKDGNRLKDYSVKSIPALSAKLIPEFDRRRNIRDMFTRKPSLSSEPSKESSATDQSDPPATQDRLSRDITNSETATPPQTQDLSGVSPAVSSPTAPASPDKLLGAKRPAIETPTTKAVKRSKSASTPLPAQSNGKGQQSLKGFFKSKALVNGGGKDGQAGETTETAEPLERAGTDDLRNTTQGQAQAIVPQPTSPPSKRRQPYRKRSSTSDSGDHAADEETETCDPIAAKESWSKLFSKRHPPKCEGHKEHCIQLTTKKPGINCGRAFWICPR</sequence>
<evidence type="ECO:0000313" key="17">
    <source>
        <dbReference type="Proteomes" id="UP000750711"/>
    </source>
</evidence>
<dbReference type="GO" id="GO:0003906">
    <property type="term" value="F:DNA-(apurinic or apyrimidinic site) endonuclease activity"/>
    <property type="evidence" value="ECO:0007669"/>
    <property type="project" value="TreeGrafter"/>
</dbReference>
<feature type="binding site" evidence="11">
    <location>
        <position position="218"/>
    </location>
    <ligand>
        <name>Mg(2+)</name>
        <dbReference type="ChEBI" id="CHEBI:18420"/>
        <label>1</label>
    </ligand>
</feature>
<dbReference type="Proteomes" id="UP000750711">
    <property type="component" value="Unassembled WGS sequence"/>
</dbReference>
<dbReference type="GO" id="GO:0003677">
    <property type="term" value="F:DNA binding"/>
    <property type="evidence" value="ECO:0007669"/>
    <property type="project" value="InterPro"/>
</dbReference>
<evidence type="ECO:0000256" key="1">
    <source>
        <dbReference type="ARBA" id="ARBA00001936"/>
    </source>
</evidence>
<feature type="binding site" evidence="11">
    <location>
        <position position="333"/>
    </location>
    <ligand>
        <name>Mg(2+)</name>
        <dbReference type="ChEBI" id="CHEBI:18420"/>
        <label>1</label>
    </ligand>
</feature>
<dbReference type="InterPro" id="IPR005135">
    <property type="entry name" value="Endo/exonuclease/phosphatase"/>
</dbReference>
<feature type="site" description="Transition state stabilizer" evidence="12">
    <location>
        <position position="218"/>
    </location>
</feature>
<dbReference type="SUPFAM" id="SSF56219">
    <property type="entry name" value="DNase I-like"/>
    <property type="match status" value="1"/>
</dbReference>
<evidence type="ECO:0000256" key="2">
    <source>
        <dbReference type="ARBA" id="ARBA00007092"/>
    </source>
</evidence>
<feature type="binding site" evidence="11">
    <location>
        <position position="44"/>
    </location>
    <ligand>
        <name>Mg(2+)</name>
        <dbReference type="ChEBI" id="CHEBI:18420"/>
        <label>1</label>
    </ligand>
</feature>
<feature type="active site" description="Proton acceptor" evidence="10">
    <location>
        <position position="334"/>
    </location>
</feature>
<dbReference type="GO" id="GO:0008081">
    <property type="term" value="F:phosphoric diester hydrolase activity"/>
    <property type="evidence" value="ECO:0007669"/>
    <property type="project" value="TreeGrafter"/>
</dbReference>
<protein>
    <recommendedName>
        <fullName evidence="3">DNA-(apurinic or apyrimidinic site) endonuclease 2</fullName>
    </recommendedName>
</protein>
<evidence type="ECO:0000256" key="13">
    <source>
        <dbReference type="PROSITE-ProRule" id="PRU01343"/>
    </source>
</evidence>
<dbReference type="InterPro" id="IPR010666">
    <property type="entry name" value="Znf_GRF"/>
</dbReference>
<dbReference type="Pfam" id="PF03372">
    <property type="entry name" value="Exo_endo_phos"/>
    <property type="match status" value="1"/>
</dbReference>
<comment type="caution">
    <text evidence="16">The sequence shown here is derived from an EMBL/GenBank/DDBJ whole genome shotgun (WGS) entry which is preliminary data.</text>
</comment>
<feature type="compositionally biased region" description="Low complexity" evidence="14">
    <location>
        <begin position="449"/>
        <end position="462"/>
    </location>
</feature>
<keyword evidence="11" id="KW-0464">Manganese</keyword>
<reference evidence="16" key="1">
    <citation type="submission" date="2021-03" db="EMBL/GenBank/DDBJ databases">
        <title>Comparative genomics and phylogenomic investigation of the class Geoglossomycetes provide insights into ecological specialization and systematics.</title>
        <authorList>
            <person name="Melie T."/>
            <person name="Pirro S."/>
            <person name="Miller A.N."/>
            <person name="Quandt A."/>
        </authorList>
    </citation>
    <scope>NUCLEOTIDE SEQUENCE</scope>
    <source>
        <strain evidence="16">CAQ_001_2017</strain>
    </source>
</reference>
<comment type="cofactor">
    <cofactor evidence="1">
        <name>Mn(2+)</name>
        <dbReference type="ChEBI" id="CHEBI:29035"/>
    </cofactor>
</comment>
<dbReference type="GO" id="GO:0008311">
    <property type="term" value="F:double-stranded DNA 3'-5' DNA exonuclease activity"/>
    <property type="evidence" value="ECO:0007669"/>
    <property type="project" value="TreeGrafter"/>
</dbReference>
<evidence type="ECO:0000256" key="11">
    <source>
        <dbReference type="PIRSR" id="PIRSR604808-2"/>
    </source>
</evidence>
<dbReference type="PROSITE" id="PS51999">
    <property type="entry name" value="ZF_GRF"/>
    <property type="match status" value="1"/>
</dbReference>
<dbReference type="InterPro" id="IPR004808">
    <property type="entry name" value="AP_endonuc_1"/>
</dbReference>
<dbReference type="PROSITE" id="PS51435">
    <property type="entry name" value="AP_NUCLEASE_F1_4"/>
    <property type="match status" value="1"/>
</dbReference>
<dbReference type="InterPro" id="IPR036691">
    <property type="entry name" value="Endo/exonu/phosph_ase_sf"/>
</dbReference>
<keyword evidence="5 13" id="KW-0863">Zinc-finger</keyword>
<feature type="binding site" evidence="11">
    <location>
        <position position="216"/>
    </location>
    <ligand>
        <name>Mg(2+)</name>
        <dbReference type="ChEBI" id="CHEBI:18420"/>
        <label>1</label>
    </ligand>
</feature>
<comment type="similarity">
    <text evidence="2">Belongs to the DNA repair enzymes AP/ExoA family.</text>
</comment>
<dbReference type="CDD" id="cd09088">
    <property type="entry name" value="Ape2-like_AP-endo"/>
    <property type="match status" value="1"/>
</dbReference>
<dbReference type="AlphaFoldDB" id="A0A9P8RTF5"/>
<evidence type="ECO:0000256" key="5">
    <source>
        <dbReference type="ARBA" id="ARBA00022771"/>
    </source>
</evidence>
<dbReference type="PANTHER" id="PTHR22748">
    <property type="entry name" value="AP ENDONUCLEASE"/>
    <property type="match status" value="1"/>
</dbReference>
<evidence type="ECO:0000256" key="9">
    <source>
        <dbReference type="ARBA" id="ARBA00023242"/>
    </source>
</evidence>
<organism evidence="16 17">
    <name type="scientific">Trichoglossum hirsutum</name>
    <dbReference type="NCBI Taxonomy" id="265104"/>
    <lineage>
        <taxon>Eukaryota</taxon>
        <taxon>Fungi</taxon>
        <taxon>Dikarya</taxon>
        <taxon>Ascomycota</taxon>
        <taxon>Pezizomycotina</taxon>
        <taxon>Geoglossomycetes</taxon>
        <taxon>Geoglossales</taxon>
        <taxon>Geoglossaceae</taxon>
        <taxon>Trichoglossum</taxon>
    </lineage>
</organism>
<evidence type="ECO:0000256" key="10">
    <source>
        <dbReference type="PIRSR" id="PIRSR604808-1"/>
    </source>
</evidence>
<gene>
    <name evidence="16" type="ORF">GP486_001092</name>
</gene>
<feature type="site" description="Interaction with DNA substrate" evidence="12">
    <location>
        <position position="334"/>
    </location>
</feature>
<keyword evidence="7" id="KW-0862">Zinc</keyword>
<dbReference type="GO" id="GO:0005634">
    <property type="term" value="C:nucleus"/>
    <property type="evidence" value="ECO:0007669"/>
    <property type="project" value="TreeGrafter"/>
</dbReference>
<keyword evidence="9" id="KW-0539">Nucleus</keyword>
<dbReference type="PROSITE" id="PS00728">
    <property type="entry name" value="AP_NUCLEASE_F1_3"/>
    <property type="match status" value="1"/>
</dbReference>
<evidence type="ECO:0000256" key="6">
    <source>
        <dbReference type="ARBA" id="ARBA00022801"/>
    </source>
</evidence>
<dbReference type="PROSITE" id="PS00726">
    <property type="entry name" value="AP_NUCLEASE_F1_1"/>
    <property type="match status" value="1"/>
</dbReference>
<evidence type="ECO:0000256" key="12">
    <source>
        <dbReference type="PIRSR" id="PIRSR604808-3"/>
    </source>
</evidence>
<evidence type="ECO:0000313" key="16">
    <source>
        <dbReference type="EMBL" id="KAH0565518.1"/>
    </source>
</evidence>
<feature type="domain" description="GRF-type" evidence="15">
    <location>
        <begin position="608"/>
        <end position="636"/>
    </location>
</feature>
<name>A0A9P8RTF5_9PEZI</name>
<dbReference type="InterPro" id="IPR020848">
    <property type="entry name" value="AP_endonuclease_F1_CS"/>
</dbReference>
<feature type="compositionally biased region" description="Basic and acidic residues" evidence="14">
    <location>
        <begin position="531"/>
        <end position="541"/>
    </location>
</feature>
<dbReference type="PANTHER" id="PTHR22748:SF4">
    <property type="entry name" value="DNA-(APURINIC OR APYRIMIDINIC SITE) ENDONUCLEASE 2"/>
    <property type="match status" value="1"/>
</dbReference>
<dbReference type="FunFam" id="3.60.10.10:FF:000079">
    <property type="entry name" value="DNA-(apurinic or apyrimidinic site) lyase"/>
    <property type="match status" value="1"/>
</dbReference>
<proteinExistence type="inferred from homology"/>
<evidence type="ECO:0000256" key="4">
    <source>
        <dbReference type="ARBA" id="ARBA00022723"/>
    </source>
</evidence>
<feature type="compositionally biased region" description="Polar residues" evidence="14">
    <location>
        <begin position="486"/>
        <end position="503"/>
    </location>
</feature>
<feature type="compositionally biased region" description="Basic residues" evidence="14">
    <location>
        <begin position="560"/>
        <end position="570"/>
    </location>
</feature>
<evidence type="ECO:0000259" key="15">
    <source>
        <dbReference type="PROSITE" id="PS51999"/>
    </source>
</evidence>
<feature type="active site" description="Proton donor/acceptor" evidence="10">
    <location>
        <position position="216"/>
    </location>
</feature>
<accession>A0A9P8RTF5</accession>
<feature type="binding site" evidence="11">
    <location>
        <position position="9"/>
    </location>
    <ligand>
        <name>Mg(2+)</name>
        <dbReference type="ChEBI" id="CHEBI:18420"/>
        <label>1</label>
    </ligand>
</feature>
<feature type="region of interest" description="Disordered" evidence="14">
    <location>
        <begin position="398"/>
        <end position="592"/>
    </location>
</feature>
<keyword evidence="4 11" id="KW-0479">Metal-binding</keyword>
<dbReference type="EMBL" id="JAGHQM010000086">
    <property type="protein sequence ID" value="KAH0565518.1"/>
    <property type="molecule type" value="Genomic_DNA"/>
</dbReference>
<evidence type="ECO:0000256" key="3">
    <source>
        <dbReference type="ARBA" id="ARBA00013541"/>
    </source>
</evidence>
<feature type="binding site" evidence="11">
    <location>
        <position position="334"/>
    </location>
    <ligand>
        <name>Mg(2+)</name>
        <dbReference type="ChEBI" id="CHEBI:18420"/>
        <label>1</label>
    </ligand>
</feature>
<comment type="cofactor">
    <cofactor evidence="11">
        <name>Mg(2+)</name>
        <dbReference type="ChEBI" id="CHEBI:18420"/>
    </cofactor>
    <cofactor evidence="11">
        <name>Mn(2+)</name>
        <dbReference type="ChEBI" id="CHEBI:29035"/>
    </cofactor>
    <text evidence="11">Probably binds two magnesium or manganese ions per subunit.</text>
</comment>
<keyword evidence="6" id="KW-0378">Hydrolase</keyword>
<keyword evidence="8 11" id="KW-0460">Magnesium</keyword>
<feature type="compositionally biased region" description="Polar residues" evidence="14">
    <location>
        <begin position="431"/>
        <end position="447"/>
    </location>
</feature>
<dbReference type="InterPro" id="IPR020847">
    <property type="entry name" value="AP_endonuclease_F1_BS"/>
</dbReference>
<feature type="active site" evidence="10">
    <location>
        <position position="177"/>
    </location>
</feature>
<evidence type="ECO:0000256" key="7">
    <source>
        <dbReference type="ARBA" id="ARBA00022833"/>
    </source>
</evidence>
<dbReference type="Gene3D" id="3.60.10.10">
    <property type="entry name" value="Endonuclease/exonuclease/phosphatase"/>
    <property type="match status" value="1"/>
</dbReference>
<keyword evidence="17" id="KW-1185">Reference proteome</keyword>
<evidence type="ECO:0000256" key="14">
    <source>
        <dbReference type="SAM" id="MobiDB-lite"/>
    </source>
</evidence>
<feature type="site" description="Important for catalytic activity" evidence="12">
    <location>
        <position position="308"/>
    </location>
</feature>
<evidence type="ECO:0000256" key="8">
    <source>
        <dbReference type="ARBA" id="ARBA00022842"/>
    </source>
</evidence>
<dbReference type="GO" id="GO:0006284">
    <property type="term" value="P:base-excision repair"/>
    <property type="evidence" value="ECO:0007669"/>
    <property type="project" value="TreeGrafter"/>
</dbReference>
<dbReference type="GO" id="GO:0008270">
    <property type="term" value="F:zinc ion binding"/>
    <property type="evidence" value="ECO:0007669"/>
    <property type="project" value="UniProtKB-KW"/>
</dbReference>